<evidence type="ECO:0000313" key="14">
    <source>
        <dbReference type="Proteomes" id="UP000294567"/>
    </source>
</evidence>
<keyword evidence="7 10" id="KW-0862">Zinc</keyword>
<evidence type="ECO:0000256" key="2">
    <source>
        <dbReference type="ARBA" id="ARBA00022517"/>
    </source>
</evidence>
<keyword evidence="2 10" id="KW-0690">Ribosome biogenesis</keyword>
<gene>
    <name evidence="10" type="primary">rsgA</name>
    <name evidence="13" type="ORF">EDD65_10579</name>
</gene>
<dbReference type="OrthoDB" id="9809485at2"/>
<dbReference type="GO" id="GO:0042274">
    <property type="term" value="P:ribosomal small subunit biogenesis"/>
    <property type="evidence" value="ECO:0007669"/>
    <property type="project" value="UniProtKB-UniRule"/>
</dbReference>
<dbReference type="PANTHER" id="PTHR32120:SF11">
    <property type="entry name" value="SMALL RIBOSOMAL SUBUNIT BIOGENESIS GTPASE RSGA 1, MITOCHONDRIAL-RELATED"/>
    <property type="match status" value="1"/>
</dbReference>
<accession>A0A4R3KWT5</accession>
<feature type="domain" description="CP-type G" evidence="12">
    <location>
        <begin position="64"/>
        <end position="221"/>
    </location>
</feature>
<dbReference type="GO" id="GO:0003924">
    <property type="term" value="F:GTPase activity"/>
    <property type="evidence" value="ECO:0007669"/>
    <property type="project" value="UniProtKB-UniRule"/>
</dbReference>
<feature type="binding site" evidence="10">
    <location>
        <position position="253"/>
    </location>
    <ligand>
        <name>Zn(2+)</name>
        <dbReference type="ChEBI" id="CHEBI:29105"/>
    </ligand>
</feature>
<evidence type="ECO:0000256" key="8">
    <source>
        <dbReference type="ARBA" id="ARBA00022884"/>
    </source>
</evidence>
<keyword evidence="6 10" id="KW-0378">Hydrolase</keyword>
<keyword evidence="1 10" id="KW-0963">Cytoplasm</keyword>
<comment type="similarity">
    <text evidence="10">Belongs to the TRAFAC class YlqF/YawG GTPase family. RsgA subfamily.</text>
</comment>
<dbReference type="InterPro" id="IPR027417">
    <property type="entry name" value="P-loop_NTPase"/>
</dbReference>
<evidence type="ECO:0000259" key="11">
    <source>
        <dbReference type="PROSITE" id="PS50936"/>
    </source>
</evidence>
<dbReference type="SUPFAM" id="SSF52540">
    <property type="entry name" value="P-loop containing nucleoside triphosphate hydrolases"/>
    <property type="match status" value="1"/>
</dbReference>
<feature type="binding site" evidence="10">
    <location>
        <begin position="113"/>
        <end position="116"/>
    </location>
    <ligand>
        <name>GTP</name>
        <dbReference type="ChEBI" id="CHEBI:37565"/>
    </ligand>
</feature>
<dbReference type="RefSeq" id="WP_132027134.1">
    <property type="nucleotide sequence ID" value="NZ_CP068564.1"/>
</dbReference>
<keyword evidence="8 10" id="KW-0694">RNA-binding</keyword>
<comment type="cofactor">
    <cofactor evidence="10">
        <name>Zn(2+)</name>
        <dbReference type="ChEBI" id="CHEBI:29105"/>
    </cofactor>
    <text evidence="10">Binds 1 zinc ion per subunit.</text>
</comment>
<dbReference type="NCBIfam" id="TIGR00157">
    <property type="entry name" value="ribosome small subunit-dependent GTPase A"/>
    <property type="match status" value="1"/>
</dbReference>
<dbReference type="GO" id="GO:0046872">
    <property type="term" value="F:metal ion binding"/>
    <property type="evidence" value="ECO:0007669"/>
    <property type="project" value="UniProtKB-KW"/>
</dbReference>
<comment type="function">
    <text evidence="10">One of several proteins that assist in the late maturation steps of the functional core of the 30S ribosomal subunit. Helps release RbfA from mature subunits. May play a role in the assembly of ribosomal proteins into the subunit. Circularly permuted GTPase that catalyzes slow GTP hydrolysis, GTPase activity is stimulated by the 30S ribosomal subunit.</text>
</comment>
<feature type="binding site" evidence="10">
    <location>
        <position position="246"/>
    </location>
    <ligand>
        <name>Zn(2+)</name>
        <dbReference type="ChEBI" id="CHEBI:29105"/>
    </ligand>
</feature>
<dbReference type="PANTHER" id="PTHR32120">
    <property type="entry name" value="SMALL RIBOSOMAL SUBUNIT BIOGENESIS GTPASE RSGA"/>
    <property type="match status" value="1"/>
</dbReference>
<keyword evidence="14" id="KW-1185">Reference proteome</keyword>
<dbReference type="Gene3D" id="3.40.50.300">
    <property type="entry name" value="P-loop containing nucleotide triphosphate hydrolases"/>
    <property type="match status" value="1"/>
</dbReference>
<reference evidence="13 14" key="1">
    <citation type="submission" date="2019-03" db="EMBL/GenBank/DDBJ databases">
        <title>Genomic Encyclopedia of Type Strains, Phase IV (KMG-IV): sequencing the most valuable type-strain genomes for metagenomic binning, comparative biology and taxonomic classification.</title>
        <authorList>
            <person name="Goeker M."/>
        </authorList>
    </citation>
    <scope>NUCLEOTIDE SEQUENCE [LARGE SCALE GENOMIC DNA]</scope>
    <source>
        <strain evidence="13 14">DSM 26752</strain>
    </source>
</reference>
<dbReference type="InterPro" id="IPR010914">
    <property type="entry name" value="RsgA_GTPase_dom"/>
</dbReference>
<dbReference type="AlphaFoldDB" id="A0A4R3KWT5"/>
<evidence type="ECO:0000256" key="9">
    <source>
        <dbReference type="ARBA" id="ARBA00023134"/>
    </source>
</evidence>
<dbReference type="InterPro" id="IPR030378">
    <property type="entry name" value="G_CP_dom"/>
</dbReference>
<dbReference type="CDD" id="cd04466">
    <property type="entry name" value="S1_YloQ_GTPase"/>
    <property type="match status" value="1"/>
</dbReference>
<keyword evidence="9 10" id="KW-0342">GTP-binding</keyword>
<dbReference type="InterPro" id="IPR012340">
    <property type="entry name" value="NA-bd_OB-fold"/>
</dbReference>
<comment type="subunit">
    <text evidence="10">Monomer. Associates with 30S ribosomal subunit, binds 16S rRNA.</text>
</comment>
<dbReference type="PROSITE" id="PS50936">
    <property type="entry name" value="ENGC_GTPASE"/>
    <property type="match status" value="1"/>
</dbReference>
<dbReference type="Pfam" id="PF16745">
    <property type="entry name" value="RsgA_N"/>
    <property type="match status" value="1"/>
</dbReference>
<dbReference type="SUPFAM" id="SSF50249">
    <property type="entry name" value="Nucleic acid-binding proteins"/>
    <property type="match status" value="1"/>
</dbReference>
<sequence length="291" mass="33350">MLSGRIIKGIGGFYYVETERGIYECKARGLFRKHNTIPLVGDKVLIRVNEEDETGYIEKIMDRSSQLTRPPVANITQAIIVMSVKEPDINFWLLDRFLVMVEYEKLDTIICINKIDLAKDEELEFINIYSKAGYSTIMASAKTGDGIEELREKLKNNITVFAGPSGVGKSSLLNKIDKRLGLKTGEISKKTTRGKHTTRHVELIDIGFNSYVLDTPGFSSLDLSFVEEEVQLGSYFREIDKYSYKCKFSGCLHYKEPGCEVKKQMELGNIDKVRYKNYISFLEEIRNTRRY</sequence>
<feature type="domain" description="EngC GTPase" evidence="11">
    <location>
        <begin position="73"/>
        <end position="219"/>
    </location>
</feature>
<evidence type="ECO:0000256" key="10">
    <source>
        <dbReference type="HAMAP-Rule" id="MF_01820"/>
    </source>
</evidence>
<keyword evidence="5 10" id="KW-0547">Nucleotide-binding</keyword>
<dbReference type="Gene3D" id="1.10.40.50">
    <property type="entry name" value="Probable gtpase engc, domain 3"/>
    <property type="match status" value="1"/>
</dbReference>
<dbReference type="Proteomes" id="UP000294567">
    <property type="component" value="Unassembled WGS sequence"/>
</dbReference>
<dbReference type="InterPro" id="IPR004881">
    <property type="entry name" value="Ribosome_biogen_GTPase_RsgA"/>
</dbReference>
<dbReference type="GO" id="GO:0019843">
    <property type="term" value="F:rRNA binding"/>
    <property type="evidence" value="ECO:0007669"/>
    <property type="project" value="UniProtKB-KW"/>
</dbReference>
<evidence type="ECO:0000256" key="5">
    <source>
        <dbReference type="ARBA" id="ARBA00022741"/>
    </source>
</evidence>
<evidence type="ECO:0000313" key="13">
    <source>
        <dbReference type="EMBL" id="TCS89606.1"/>
    </source>
</evidence>
<dbReference type="PROSITE" id="PS51721">
    <property type="entry name" value="G_CP"/>
    <property type="match status" value="1"/>
</dbReference>
<evidence type="ECO:0000256" key="1">
    <source>
        <dbReference type="ARBA" id="ARBA00022490"/>
    </source>
</evidence>
<organism evidence="13 14">
    <name type="scientific">Keratinibaculum paraultunense</name>
    <dbReference type="NCBI Taxonomy" id="1278232"/>
    <lineage>
        <taxon>Bacteria</taxon>
        <taxon>Bacillati</taxon>
        <taxon>Bacillota</taxon>
        <taxon>Tissierellia</taxon>
        <taxon>Tissierellales</taxon>
        <taxon>Tepidimicrobiaceae</taxon>
        <taxon>Keratinibaculum</taxon>
    </lineage>
</organism>
<evidence type="ECO:0000256" key="6">
    <source>
        <dbReference type="ARBA" id="ARBA00022801"/>
    </source>
</evidence>
<comment type="caution">
    <text evidence="13">The sequence shown here is derived from an EMBL/GenBank/DDBJ whole genome shotgun (WGS) entry which is preliminary data.</text>
</comment>
<protein>
    <recommendedName>
        <fullName evidence="10">Small ribosomal subunit biogenesis GTPase RsgA</fullName>
        <ecNumber evidence="10">3.6.1.-</ecNumber>
    </recommendedName>
</protein>
<evidence type="ECO:0000256" key="3">
    <source>
        <dbReference type="ARBA" id="ARBA00022723"/>
    </source>
</evidence>
<evidence type="ECO:0000259" key="12">
    <source>
        <dbReference type="PROSITE" id="PS51721"/>
    </source>
</evidence>
<keyword evidence="4 10" id="KW-0699">rRNA-binding</keyword>
<comment type="subcellular location">
    <subcellularLocation>
        <location evidence="10">Cytoplasm</location>
    </subcellularLocation>
</comment>
<proteinExistence type="inferred from homology"/>
<dbReference type="HAMAP" id="MF_01820">
    <property type="entry name" value="GTPase_RsgA"/>
    <property type="match status" value="1"/>
</dbReference>
<dbReference type="EMBL" id="SMAE01000005">
    <property type="protein sequence ID" value="TCS89606.1"/>
    <property type="molecule type" value="Genomic_DNA"/>
</dbReference>
<dbReference type="Gene3D" id="2.40.50.140">
    <property type="entry name" value="Nucleic acid-binding proteins"/>
    <property type="match status" value="1"/>
</dbReference>
<dbReference type="CDD" id="cd01854">
    <property type="entry name" value="YjeQ_EngC"/>
    <property type="match status" value="1"/>
</dbReference>
<feature type="binding site" evidence="10">
    <location>
        <begin position="163"/>
        <end position="171"/>
    </location>
    <ligand>
        <name>GTP</name>
        <dbReference type="ChEBI" id="CHEBI:37565"/>
    </ligand>
</feature>
<dbReference type="GO" id="GO:0005737">
    <property type="term" value="C:cytoplasm"/>
    <property type="evidence" value="ECO:0007669"/>
    <property type="project" value="UniProtKB-SubCell"/>
</dbReference>
<dbReference type="Pfam" id="PF03193">
    <property type="entry name" value="RsgA_GTPase"/>
    <property type="match status" value="1"/>
</dbReference>
<dbReference type="GO" id="GO:0005525">
    <property type="term" value="F:GTP binding"/>
    <property type="evidence" value="ECO:0007669"/>
    <property type="project" value="UniProtKB-UniRule"/>
</dbReference>
<feature type="binding site" evidence="10">
    <location>
        <position position="251"/>
    </location>
    <ligand>
        <name>Zn(2+)</name>
        <dbReference type="ChEBI" id="CHEBI:29105"/>
    </ligand>
</feature>
<dbReference type="InterPro" id="IPR031944">
    <property type="entry name" value="RsgA_N"/>
</dbReference>
<evidence type="ECO:0000256" key="4">
    <source>
        <dbReference type="ARBA" id="ARBA00022730"/>
    </source>
</evidence>
<dbReference type="EC" id="3.6.1.-" evidence="10"/>
<evidence type="ECO:0000256" key="7">
    <source>
        <dbReference type="ARBA" id="ARBA00022833"/>
    </source>
</evidence>
<name>A0A4R3KWT5_9FIRM</name>
<feature type="binding site" evidence="10">
    <location>
        <position position="259"/>
    </location>
    <ligand>
        <name>Zn(2+)</name>
        <dbReference type="ChEBI" id="CHEBI:29105"/>
    </ligand>
</feature>
<keyword evidence="3 10" id="KW-0479">Metal-binding</keyword>